<feature type="region of interest" description="Disordered" evidence="1">
    <location>
        <begin position="1"/>
        <end position="25"/>
    </location>
</feature>
<dbReference type="Proteomes" id="UP000245942">
    <property type="component" value="Unassembled WGS sequence"/>
</dbReference>
<keyword evidence="3" id="KW-1185">Reference proteome</keyword>
<evidence type="ECO:0000256" key="1">
    <source>
        <dbReference type="SAM" id="MobiDB-lite"/>
    </source>
</evidence>
<dbReference type="PANTHER" id="PTHR37489">
    <property type="entry name" value="DUF3500 DOMAIN-CONTAINING PROTEIN"/>
    <property type="match status" value="1"/>
</dbReference>
<reference evidence="2 3" key="1">
    <citation type="journal article" date="2018" name="Mol. Biol. Evol.">
        <title>Broad Genomic Sampling Reveals a Smut Pathogenic Ancestry of the Fungal Clade Ustilaginomycotina.</title>
        <authorList>
            <person name="Kijpornyongpan T."/>
            <person name="Mondo S.J."/>
            <person name="Barry K."/>
            <person name="Sandor L."/>
            <person name="Lee J."/>
            <person name="Lipzen A."/>
            <person name="Pangilinan J."/>
            <person name="LaButti K."/>
            <person name="Hainaut M."/>
            <person name="Henrissat B."/>
            <person name="Grigoriev I.V."/>
            <person name="Spatafora J.W."/>
            <person name="Aime M.C."/>
        </authorList>
    </citation>
    <scope>NUCLEOTIDE SEQUENCE [LARGE SCALE GENOMIC DNA]</scope>
    <source>
        <strain evidence="2 3">MCA 4718</strain>
    </source>
</reference>
<dbReference type="OrthoDB" id="4539697at2759"/>
<dbReference type="InterPro" id="IPR021889">
    <property type="entry name" value="DUF3500"/>
</dbReference>
<dbReference type="Pfam" id="PF12006">
    <property type="entry name" value="DUF3500"/>
    <property type="match status" value="1"/>
</dbReference>
<dbReference type="PANTHER" id="PTHR37489:SF1">
    <property type="entry name" value="DUF3500 DOMAIN-CONTAINING PROTEIN"/>
    <property type="match status" value="1"/>
</dbReference>
<dbReference type="AlphaFoldDB" id="A0A316U7V3"/>
<sequence length="451" mass="50691">MTATATALPADSGFLQQDDPTGATADATIPFRSLLPKPDHPRIAGIETHDAHTWCGSRRQVPAPAWLISRLDLENLEKPYKGFSVDGKPDGSVWKYEQDEGAPIEAAMEATNKLLAVLSTEEKKEVIKGDVAVDDEFRAWSNPELYMNPGGIRLDETRAEVQDAVHDVLRACLSPQGYEKALGCTLTNHFLGELVNGLKVLNKHSYNFRLFLPEVGQHESRTPSSTAPWGWSFFGHHLCLNVMFVGRRMVIAPTFSGAEPDSIDAGPHAGLRLFKEEEEYSLKLMQSLSPENQKKAQLNEGMTAQEGLAEDRWNPFDERHLGGARQDNRTVPYEGCPVSSFSPEQKTVLYEVLKAFNAYLPAKPLEAQLARLKQYEDQMYFAWIGKFGDRDPYYYRIHSPVTFCEFDFHCGIFLTNTRPAKCHIHTVNRFPNIGDYGKALIRQWKSEQGQA</sequence>
<protein>
    <submittedName>
        <fullName evidence="2">Putative GTP binding protein and negative regulator of the Ran/Tc4 GTPase cycle</fullName>
    </submittedName>
</protein>
<name>A0A316U7V3_9BASI</name>
<dbReference type="EMBL" id="KZ819333">
    <property type="protein sequence ID" value="PWN19035.1"/>
    <property type="molecule type" value="Genomic_DNA"/>
</dbReference>
<evidence type="ECO:0000313" key="2">
    <source>
        <dbReference type="EMBL" id="PWN19035.1"/>
    </source>
</evidence>
<accession>A0A316U7V3</accession>
<evidence type="ECO:0000313" key="3">
    <source>
        <dbReference type="Proteomes" id="UP000245942"/>
    </source>
</evidence>
<dbReference type="STRING" id="1684307.A0A316U7V3"/>
<proteinExistence type="predicted"/>
<dbReference type="RefSeq" id="XP_025346195.1">
    <property type="nucleotide sequence ID" value="XM_025493112.1"/>
</dbReference>
<organism evidence="2 3">
    <name type="scientific">Pseudomicrostroma glucosiphilum</name>
    <dbReference type="NCBI Taxonomy" id="1684307"/>
    <lineage>
        <taxon>Eukaryota</taxon>
        <taxon>Fungi</taxon>
        <taxon>Dikarya</taxon>
        <taxon>Basidiomycota</taxon>
        <taxon>Ustilaginomycotina</taxon>
        <taxon>Exobasidiomycetes</taxon>
        <taxon>Microstromatales</taxon>
        <taxon>Microstromatales incertae sedis</taxon>
        <taxon>Pseudomicrostroma</taxon>
    </lineage>
</organism>
<gene>
    <name evidence="2" type="ORF">BCV69DRAFT_284636</name>
</gene>
<dbReference type="GeneID" id="37014846"/>